<name>T1DCI1_9ZZZZ</name>
<dbReference type="AlphaFoldDB" id="T1DCI1"/>
<evidence type="ECO:0000313" key="1">
    <source>
        <dbReference type="EMBL" id="EQD79795.1"/>
    </source>
</evidence>
<protein>
    <submittedName>
        <fullName evidence="1">Uncharacterized protein</fullName>
    </submittedName>
</protein>
<sequence length="58" mass="6356">MNVETGDPAALAFLCIALFRYGELKKSLKTALSFILSVNQGLLPEYKGALSQYTDEIC</sequence>
<gene>
    <name evidence="1" type="ORF">B1B_00025</name>
</gene>
<accession>T1DCI1</accession>
<reference evidence="1" key="1">
    <citation type="submission" date="2013-08" db="EMBL/GenBank/DDBJ databases">
        <authorList>
            <person name="Mendez C."/>
            <person name="Richter M."/>
            <person name="Ferrer M."/>
            <person name="Sanchez J."/>
        </authorList>
    </citation>
    <scope>NUCLEOTIDE SEQUENCE</scope>
</reference>
<organism evidence="1">
    <name type="scientific">mine drainage metagenome</name>
    <dbReference type="NCBI Taxonomy" id="410659"/>
    <lineage>
        <taxon>unclassified sequences</taxon>
        <taxon>metagenomes</taxon>
        <taxon>ecological metagenomes</taxon>
    </lineage>
</organism>
<dbReference type="EMBL" id="AUZY01000017">
    <property type="protein sequence ID" value="EQD79795.1"/>
    <property type="molecule type" value="Genomic_DNA"/>
</dbReference>
<comment type="caution">
    <text evidence="1">The sequence shown here is derived from an EMBL/GenBank/DDBJ whole genome shotgun (WGS) entry which is preliminary data.</text>
</comment>
<proteinExistence type="predicted"/>
<reference evidence="1" key="2">
    <citation type="journal article" date="2014" name="ISME J.">
        <title>Microbial stratification in low pH oxic and suboxic macroscopic growths along an acid mine drainage.</title>
        <authorList>
            <person name="Mendez-Garcia C."/>
            <person name="Mesa V."/>
            <person name="Sprenger R.R."/>
            <person name="Richter M."/>
            <person name="Diez M.S."/>
            <person name="Solano J."/>
            <person name="Bargiela R."/>
            <person name="Golyshina O.V."/>
            <person name="Manteca A."/>
            <person name="Ramos J.L."/>
            <person name="Gallego J.R."/>
            <person name="Llorente I."/>
            <person name="Martins Dos Santos V.A."/>
            <person name="Jensen O.N."/>
            <person name="Pelaez A.I."/>
            <person name="Sanchez J."/>
            <person name="Ferrer M."/>
        </authorList>
    </citation>
    <scope>NUCLEOTIDE SEQUENCE</scope>
</reference>